<dbReference type="Gene3D" id="3.40.720.10">
    <property type="entry name" value="Alkaline Phosphatase, subunit A"/>
    <property type="match status" value="1"/>
</dbReference>
<dbReference type="SUPFAM" id="SSF53649">
    <property type="entry name" value="Alkaline phosphatase-like"/>
    <property type="match status" value="1"/>
</dbReference>
<evidence type="ECO:0000256" key="1">
    <source>
        <dbReference type="SAM" id="MobiDB-lite"/>
    </source>
</evidence>
<protein>
    <recommendedName>
        <fullName evidence="4">Type I phosphodiesterase/nucleotide pyrophosphatase</fullName>
    </recommendedName>
</protein>
<dbReference type="InterPro" id="IPR017850">
    <property type="entry name" value="Alkaline_phosphatase_core_sf"/>
</dbReference>
<evidence type="ECO:0000313" key="2">
    <source>
        <dbReference type="EMBL" id="CAK9079605.1"/>
    </source>
</evidence>
<evidence type="ECO:0000313" key="3">
    <source>
        <dbReference type="Proteomes" id="UP001642464"/>
    </source>
</evidence>
<sequence>MQPAKRAKGEVVLTPTELNRRKLRDCLEHGRLLHPTEEGTFNFCDMSQALAMCCDLAPAKPTRKELAEKLAKELGGTSRRHIVVILCDGMGVDLLEQHLAPDCFLRRGQSSYTLRAVFPATTPAALTTLATGVWPGQHGLPGWELRDQKACEFPKENLHNPIQLTVLDSQVRDKRTGKPVWDMGFTTKEVYIEEPWVAKGESSRKMKFVNAYNTTEFTDWYQEKYNKEVMTIEETSYETLGKPEGSEQAIQYFNNGIDCILQSVEEAEKNDWKSYVYMYTAHPDKHMHELGIAHPEVTAVLRGFSDGLERLWQRLKMLDATLLVTADHGHVTVEPEEMVILPQGLLDCLEYANIGVHGKGRHAYFHCRSGRQEEFQQAWELDTSLSSFILLPIDTAVEEGLFGPDPPVPSARPRLGDFVGLSTSNKTLVTPEVIRAAFLLQQELLHAKQARLVATDVARPILDRASEAKDPVLLRDEDEVSESSDDDELYTGVQELHSKAIGRTLAKELREHKEILAEWKGMAALETLFRELRSRGRGVTALDLAAEHVTGESPAHGPHAVPARSTQAPLSGPVKTLKLSSEMDDDLDRIYRKKVSVMFSQWTFQHGLPLADMQQSLASLRQLPREKLKVWLDAFEKQWIPEMLNADKVIRRPAILEEEEAQAISSVIDGNARVGRAVTRRTRIQKVQMKKMWESTLEKEETKLRVALRWTRLVFWASCGQLTVFKIAHLRCITLRERCSQRKEPLPEVVVSAPLAPIHHFEAQRSVLLLSDEARADFRAAKEDAEGRRASIRI</sequence>
<dbReference type="PANTHER" id="PTHR10151">
    <property type="entry name" value="ECTONUCLEOTIDE PYROPHOSPHATASE/PHOSPHODIESTERASE"/>
    <property type="match status" value="1"/>
</dbReference>
<accession>A0ABP0PU96</accession>
<reference evidence="2 3" key="1">
    <citation type="submission" date="2024-02" db="EMBL/GenBank/DDBJ databases">
        <authorList>
            <person name="Chen Y."/>
            <person name="Shah S."/>
            <person name="Dougan E. K."/>
            <person name="Thang M."/>
            <person name="Chan C."/>
        </authorList>
    </citation>
    <scope>NUCLEOTIDE SEQUENCE [LARGE SCALE GENOMIC DNA]</scope>
</reference>
<keyword evidence="3" id="KW-1185">Reference proteome</keyword>
<comment type="caution">
    <text evidence="2">The sequence shown here is derived from an EMBL/GenBank/DDBJ whole genome shotgun (WGS) entry which is preliminary data.</text>
</comment>
<gene>
    <name evidence="2" type="ORF">SCF082_LOCUS37976</name>
</gene>
<feature type="region of interest" description="Disordered" evidence="1">
    <location>
        <begin position="551"/>
        <end position="571"/>
    </location>
</feature>
<dbReference type="Proteomes" id="UP001642464">
    <property type="component" value="Unassembled WGS sequence"/>
</dbReference>
<dbReference type="EMBL" id="CAXAMM010038629">
    <property type="protein sequence ID" value="CAK9079605.1"/>
    <property type="molecule type" value="Genomic_DNA"/>
</dbReference>
<dbReference type="InterPro" id="IPR002591">
    <property type="entry name" value="Phosphodiest/P_Trfase"/>
</dbReference>
<proteinExistence type="predicted"/>
<dbReference type="PANTHER" id="PTHR10151:SF120">
    <property type="entry name" value="BIS(5'-ADENOSYL)-TRIPHOSPHATASE"/>
    <property type="match status" value="1"/>
</dbReference>
<name>A0ABP0PU96_9DINO</name>
<dbReference type="Pfam" id="PF01663">
    <property type="entry name" value="Phosphodiest"/>
    <property type="match status" value="1"/>
</dbReference>
<organism evidence="2 3">
    <name type="scientific">Durusdinium trenchii</name>
    <dbReference type="NCBI Taxonomy" id="1381693"/>
    <lineage>
        <taxon>Eukaryota</taxon>
        <taxon>Sar</taxon>
        <taxon>Alveolata</taxon>
        <taxon>Dinophyceae</taxon>
        <taxon>Suessiales</taxon>
        <taxon>Symbiodiniaceae</taxon>
        <taxon>Durusdinium</taxon>
    </lineage>
</organism>
<evidence type="ECO:0008006" key="4">
    <source>
        <dbReference type="Google" id="ProtNLM"/>
    </source>
</evidence>